<name>A0A9J6QN58_9FIRM</name>
<evidence type="ECO:0000259" key="1">
    <source>
        <dbReference type="Pfam" id="PF24292"/>
    </source>
</evidence>
<accession>A0A9J6QN58</accession>
<keyword evidence="3" id="KW-1185">Reference proteome</keyword>
<evidence type="ECO:0000313" key="2">
    <source>
        <dbReference type="EMBL" id="MCU7378601.1"/>
    </source>
</evidence>
<evidence type="ECO:0000313" key="3">
    <source>
        <dbReference type="Proteomes" id="UP001065549"/>
    </source>
</evidence>
<dbReference type="EMBL" id="JAOSHN010000003">
    <property type="protein sequence ID" value="MCU7378601.1"/>
    <property type="molecule type" value="Genomic_DNA"/>
</dbReference>
<dbReference type="AlphaFoldDB" id="A0A9J6QN58"/>
<dbReference type="Pfam" id="PF24292">
    <property type="entry name" value="DUF7479"/>
    <property type="match status" value="1"/>
</dbReference>
<gene>
    <name evidence="2" type="ORF">OBO34_09570</name>
</gene>
<proteinExistence type="predicted"/>
<feature type="domain" description="DUF7479" evidence="1">
    <location>
        <begin position="8"/>
        <end position="66"/>
    </location>
</feature>
<comment type="caution">
    <text evidence="2">The sequence shown here is derived from an EMBL/GenBank/DDBJ whole genome shotgun (WGS) entry which is preliminary data.</text>
</comment>
<dbReference type="Proteomes" id="UP001065549">
    <property type="component" value="Unassembled WGS sequence"/>
</dbReference>
<protein>
    <recommendedName>
        <fullName evidence="1">DUF7479 domain-containing protein</fullName>
    </recommendedName>
</protein>
<dbReference type="RefSeq" id="WP_253019981.1">
    <property type="nucleotide sequence ID" value="NZ_JAOSHN010000003.1"/>
</dbReference>
<reference evidence="2" key="1">
    <citation type="submission" date="2022-09" db="EMBL/GenBank/DDBJ databases">
        <title>Culturomic study of gut microbiota in children with autism spectrum disorder.</title>
        <authorList>
            <person name="Efimov B.A."/>
            <person name="Chaplin A.V."/>
            <person name="Sokolova S.R."/>
            <person name="Pikina A.P."/>
            <person name="Korzhanova M."/>
            <person name="Belova V."/>
            <person name="Korostin D."/>
        </authorList>
    </citation>
    <scope>NUCLEOTIDE SEQUENCE</scope>
    <source>
        <strain evidence="2">ASD5510</strain>
    </source>
</reference>
<sequence>MTESKKERIFCGKCKVELVLKKTDFQYMRFTFNHQVPVCPVCGQAYLSEELVNEKVKELEKNFEEK</sequence>
<dbReference type="InterPro" id="IPR055902">
    <property type="entry name" value="DUF7479"/>
</dbReference>
<organism evidence="2 3">
    <name type="scientific">Hominibacterium faecale</name>
    <dbReference type="NCBI Taxonomy" id="2839743"/>
    <lineage>
        <taxon>Bacteria</taxon>
        <taxon>Bacillati</taxon>
        <taxon>Bacillota</taxon>
        <taxon>Clostridia</taxon>
        <taxon>Peptostreptococcales</taxon>
        <taxon>Anaerovoracaceae</taxon>
        <taxon>Hominibacterium</taxon>
    </lineage>
</organism>